<protein>
    <submittedName>
        <fullName evidence="2">Uncharacterized protein</fullName>
    </submittedName>
</protein>
<reference evidence="3" key="1">
    <citation type="journal article" date="2015" name="Genome Announc.">
        <title>Draft genome sequence of the fungus Penicillium brasilianum MG11.</title>
        <authorList>
            <person name="Horn F."/>
            <person name="Linde J."/>
            <person name="Mattern D.J."/>
            <person name="Walther G."/>
            <person name="Guthke R."/>
            <person name="Brakhage A.A."/>
            <person name="Valiante V."/>
        </authorList>
    </citation>
    <scope>NUCLEOTIDE SEQUENCE [LARGE SCALE GENOMIC DNA]</scope>
    <source>
        <strain evidence="3">MG11</strain>
    </source>
</reference>
<name>A0A0F7VCB0_PENBI</name>
<feature type="compositionally biased region" description="Low complexity" evidence="1">
    <location>
        <begin position="231"/>
        <end position="244"/>
    </location>
</feature>
<gene>
    <name evidence="2" type="ORF">PMG11_04301</name>
</gene>
<feature type="compositionally biased region" description="Basic residues" evidence="1">
    <location>
        <begin position="213"/>
        <end position="229"/>
    </location>
</feature>
<proteinExistence type="predicted"/>
<dbReference type="AlphaFoldDB" id="A0A0F7VCB0"/>
<organism evidence="2 3">
    <name type="scientific">Penicillium brasilianum</name>
    <dbReference type="NCBI Taxonomy" id="104259"/>
    <lineage>
        <taxon>Eukaryota</taxon>
        <taxon>Fungi</taxon>
        <taxon>Dikarya</taxon>
        <taxon>Ascomycota</taxon>
        <taxon>Pezizomycotina</taxon>
        <taxon>Eurotiomycetes</taxon>
        <taxon>Eurotiomycetidae</taxon>
        <taxon>Eurotiales</taxon>
        <taxon>Aspergillaceae</taxon>
        <taxon>Penicillium</taxon>
    </lineage>
</organism>
<dbReference type="EMBL" id="CDHK01000003">
    <property type="protein sequence ID" value="CEO59633.1"/>
    <property type="molecule type" value="Genomic_DNA"/>
</dbReference>
<evidence type="ECO:0000313" key="2">
    <source>
        <dbReference type="EMBL" id="CEO59633.1"/>
    </source>
</evidence>
<evidence type="ECO:0000313" key="3">
    <source>
        <dbReference type="Proteomes" id="UP000042958"/>
    </source>
</evidence>
<feature type="region of interest" description="Disordered" evidence="1">
    <location>
        <begin position="1"/>
        <end position="50"/>
    </location>
</feature>
<feature type="region of interest" description="Disordered" evidence="1">
    <location>
        <begin position="208"/>
        <end position="255"/>
    </location>
</feature>
<keyword evidence="3" id="KW-1185">Reference proteome</keyword>
<dbReference type="Proteomes" id="UP000042958">
    <property type="component" value="Unassembled WGS sequence"/>
</dbReference>
<sequence>MNPDHENVKYTGYGWECMPQSTEDERKPSGQQPARPGTEGTQKGSKRSIMLSDQVIDRPARLTIEVFLELRKDLSSLTQESLGEDAKVIFHWYLELQSQLQPPPKRTELEKYAQDLSSLFASMFVENYSQYIIQDLTYDTRLKLAIIYWHFDDPGLVRGFLRSPINKEVWEGLYADYLTYSQQDITYLEFIQSFEFLLSPQLPKRLASPKLRGSARHTSRTLAKRRHHPVSIPRSQSTSLLSSLPPRPDANDRPTLPPIHEVLKGVCPDFLNAMFVRDITSQPTSGLERHTSTTQSKLTMNDRDSLMSHTNVYLQDRLHPPQTRAKQKVRFELPLR</sequence>
<dbReference type="OrthoDB" id="10503805at2759"/>
<evidence type="ECO:0000256" key="1">
    <source>
        <dbReference type="SAM" id="MobiDB-lite"/>
    </source>
</evidence>
<accession>A0A0F7VCB0</accession>